<name>A0A8S5SGJ9_9CAUD</name>
<proteinExistence type="predicted"/>
<dbReference type="SUPFAM" id="SSF47413">
    <property type="entry name" value="lambda repressor-like DNA-binding domains"/>
    <property type="match status" value="1"/>
</dbReference>
<sequence>MTNQEIGVNIKKIIDERGLKQKYVADKAGFTEDDLSRMINGYKPIRAEYLPTIAKVLGVTINDLFGMA</sequence>
<protein>
    <submittedName>
        <fullName evidence="2">Helix-turn-helix domain protein</fullName>
    </submittedName>
</protein>
<dbReference type="EMBL" id="BK032592">
    <property type="protein sequence ID" value="DAF50048.1"/>
    <property type="molecule type" value="Genomic_DNA"/>
</dbReference>
<dbReference type="Gene3D" id="1.10.260.40">
    <property type="entry name" value="lambda repressor-like DNA-binding domains"/>
    <property type="match status" value="1"/>
</dbReference>
<dbReference type="CDD" id="cd00093">
    <property type="entry name" value="HTH_XRE"/>
    <property type="match status" value="1"/>
</dbReference>
<reference evidence="2" key="1">
    <citation type="journal article" date="2021" name="Proc. Natl. Acad. Sci. U.S.A.">
        <title>A Catalog of Tens of Thousands of Viruses from Human Metagenomes Reveals Hidden Associations with Chronic Diseases.</title>
        <authorList>
            <person name="Tisza M.J."/>
            <person name="Buck C.B."/>
        </authorList>
    </citation>
    <scope>NUCLEOTIDE SEQUENCE</scope>
    <source>
        <strain evidence="2">CtzyE57</strain>
    </source>
</reference>
<evidence type="ECO:0000259" key="1">
    <source>
        <dbReference type="PROSITE" id="PS50943"/>
    </source>
</evidence>
<dbReference type="GO" id="GO:0003677">
    <property type="term" value="F:DNA binding"/>
    <property type="evidence" value="ECO:0007669"/>
    <property type="project" value="InterPro"/>
</dbReference>
<feature type="domain" description="HTH cro/C1-type" evidence="1">
    <location>
        <begin position="10"/>
        <end position="64"/>
    </location>
</feature>
<accession>A0A8S5SGJ9</accession>
<dbReference type="InterPro" id="IPR001387">
    <property type="entry name" value="Cro/C1-type_HTH"/>
</dbReference>
<dbReference type="PROSITE" id="PS50943">
    <property type="entry name" value="HTH_CROC1"/>
    <property type="match status" value="1"/>
</dbReference>
<dbReference type="SMART" id="SM00530">
    <property type="entry name" value="HTH_XRE"/>
    <property type="match status" value="1"/>
</dbReference>
<evidence type="ECO:0000313" key="2">
    <source>
        <dbReference type="EMBL" id="DAF50048.1"/>
    </source>
</evidence>
<organism evidence="2">
    <name type="scientific">Siphoviridae sp. ctzyE57</name>
    <dbReference type="NCBI Taxonomy" id="2827982"/>
    <lineage>
        <taxon>Viruses</taxon>
        <taxon>Duplodnaviria</taxon>
        <taxon>Heunggongvirae</taxon>
        <taxon>Uroviricota</taxon>
        <taxon>Caudoviricetes</taxon>
    </lineage>
</organism>
<dbReference type="Pfam" id="PF01381">
    <property type="entry name" value="HTH_3"/>
    <property type="match status" value="1"/>
</dbReference>
<dbReference type="InterPro" id="IPR010982">
    <property type="entry name" value="Lambda_DNA-bd_dom_sf"/>
</dbReference>